<evidence type="ECO:0000256" key="1">
    <source>
        <dbReference type="SAM" id="SignalP"/>
    </source>
</evidence>
<keyword evidence="1" id="KW-0732">Signal</keyword>
<keyword evidence="3" id="KW-1185">Reference proteome</keyword>
<proteinExistence type="predicted"/>
<comment type="caution">
    <text evidence="2">The sequence shown here is derived from an EMBL/GenBank/DDBJ whole genome shotgun (WGS) entry which is preliminary data.</text>
</comment>
<protein>
    <submittedName>
        <fullName evidence="2">Uu.00g068300.m01.CDS01</fullName>
    </submittedName>
</protein>
<name>A0AAI8VV55_9PEZI</name>
<dbReference type="Proteomes" id="UP001295740">
    <property type="component" value="Unassembled WGS sequence"/>
</dbReference>
<gene>
    <name evidence="2" type="ORF">KHLLAP_LOCUS11673</name>
</gene>
<dbReference type="PANTHER" id="PTHR39602">
    <property type="entry name" value="ACW-9"/>
    <property type="match status" value="1"/>
</dbReference>
<dbReference type="PANTHER" id="PTHR39602:SF2">
    <property type="entry name" value="ACW-9"/>
    <property type="match status" value="1"/>
</dbReference>
<accession>A0AAI8VV55</accession>
<dbReference type="EMBL" id="CAUWAG010000018">
    <property type="protein sequence ID" value="CAJ2511205.1"/>
    <property type="molecule type" value="Genomic_DNA"/>
</dbReference>
<evidence type="ECO:0000313" key="3">
    <source>
        <dbReference type="Proteomes" id="UP001295740"/>
    </source>
</evidence>
<reference evidence="2" key="1">
    <citation type="submission" date="2023-10" db="EMBL/GenBank/DDBJ databases">
        <authorList>
            <person name="Hackl T."/>
        </authorList>
    </citation>
    <scope>NUCLEOTIDE SEQUENCE</scope>
</reference>
<organism evidence="2 3">
    <name type="scientific">Anthostomella pinea</name>
    <dbReference type="NCBI Taxonomy" id="933095"/>
    <lineage>
        <taxon>Eukaryota</taxon>
        <taxon>Fungi</taxon>
        <taxon>Dikarya</taxon>
        <taxon>Ascomycota</taxon>
        <taxon>Pezizomycotina</taxon>
        <taxon>Sordariomycetes</taxon>
        <taxon>Xylariomycetidae</taxon>
        <taxon>Xylariales</taxon>
        <taxon>Xylariaceae</taxon>
        <taxon>Anthostomella</taxon>
    </lineage>
</organism>
<feature type="signal peptide" evidence="1">
    <location>
        <begin position="1"/>
        <end position="18"/>
    </location>
</feature>
<sequence length="147" mass="14931">MQFTTAILSTLLAGSAVASPLSTFAATEWTIESLKRTCATDDSSCTWTFGISTGAEGAAATACTYEVKSSATANATEASGGPVTCGAYTVTSGWSGQFGAGQGFTTLSVVDTDSKLIAYPAYTDTQLVNGTVVTPDLSFPVQTLPGQ</sequence>
<evidence type="ECO:0000313" key="2">
    <source>
        <dbReference type="EMBL" id="CAJ2511205.1"/>
    </source>
</evidence>
<feature type="chain" id="PRO_5042557503" evidence="1">
    <location>
        <begin position="19"/>
        <end position="147"/>
    </location>
</feature>
<dbReference type="AlphaFoldDB" id="A0AAI8VV55"/>